<feature type="region of interest" description="Disordered" evidence="1">
    <location>
        <begin position="59"/>
        <end position="92"/>
    </location>
</feature>
<organism evidence="2 3">
    <name type="scientific">Polyporus arcularius HHB13444</name>
    <dbReference type="NCBI Taxonomy" id="1314778"/>
    <lineage>
        <taxon>Eukaryota</taxon>
        <taxon>Fungi</taxon>
        <taxon>Dikarya</taxon>
        <taxon>Basidiomycota</taxon>
        <taxon>Agaricomycotina</taxon>
        <taxon>Agaricomycetes</taxon>
        <taxon>Polyporales</taxon>
        <taxon>Polyporaceae</taxon>
        <taxon>Polyporus</taxon>
    </lineage>
</organism>
<protein>
    <submittedName>
        <fullName evidence="2">Uncharacterized protein</fullName>
    </submittedName>
</protein>
<reference evidence="2 3" key="1">
    <citation type="journal article" date="2019" name="Nat. Ecol. Evol.">
        <title>Megaphylogeny resolves global patterns of mushroom evolution.</title>
        <authorList>
            <person name="Varga T."/>
            <person name="Krizsan K."/>
            <person name="Foldi C."/>
            <person name="Dima B."/>
            <person name="Sanchez-Garcia M."/>
            <person name="Sanchez-Ramirez S."/>
            <person name="Szollosi G.J."/>
            <person name="Szarkandi J.G."/>
            <person name="Papp V."/>
            <person name="Albert L."/>
            <person name="Andreopoulos W."/>
            <person name="Angelini C."/>
            <person name="Antonin V."/>
            <person name="Barry K.W."/>
            <person name="Bougher N.L."/>
            <person name="Buchanan P."/>
            <person name="Buyck B."/>
            <person name="Bense V."/>
            <person name="Catcheside P."/>
            <person name="Chovatia M."/>
            <person name="Cooper J."/>
            <person name="Damon W."/>
            <person name="Desjardin D."/>
            <person name="Finy P."/>
            <person name="Geml J."/>
            <person name="Haridas S."/>
            <person name="Hughes K."/>
            <person name="Justo A."/>
            <person name="Karasinski D."/>
            <person name="Kautmanova I."/>
            <person name="Kiss B."/>
            <person name="Kocsube S."/>
            <person name="Kotiranta H."/>
            <person name="LaButti K.M."/>
            <person name="Lechner B.E."/>
            <person name="Liimatainen K."/>
            <person name="Lipzen A."/>
            <person name="Lukacs Z."/>
            <person name="Mihaltcheva S."/>
            <person name="Morgado L.N."/>
            <person name="Niskanen T."/>
            <person name="Noordeloos M.E."/>
            <person name="Ohm R.A."/>
            <person name="Ortiz-Santana B."/>
            <person name="Ovrebo C."/>
            <person name="Racz N."/>
            <person name="Riley R."/>
            <person name="Savchenko A."/>
            <person name="Shiryaev A."/>
            <person name="Soop K."/>
            <person name="Spirin V."/>
            <person name="Szebenyi C."/>
            <person name="Tomsovsky M."/>
            <person name="Tulloss R.E."/>
            <person name="Uehling J."/>
            <person name="Grigoriev I.V."/>
            <person name="Vagvolgyi C."/>
            <person name="Papp T."/>
            <person name="Martin F.M."/>
            <person name="Miettinen O."/>
            <person name="Hibbett D.S."/>
            <person name="Nagy L.G."/>
        </authorList>
    </citation>
    <scope>NUCLEOTIDE SEQUENCE [LARGE SCALE GENOMIC DNA]</scope>
    <source>
        <strain evidence="2 3">HHB13444</strain>
    </source>
</reference>
<feature type="region of interest" description="Disordered" evidence="1">
    <location>
        <begin position="114"/>
        <end position="143"/>
    </location>
</feature>
<dbReference type="Proteomes" id="UP000308197">
    <property type="component" value="Unassembled WGS sequence"/>
</dbReference>
<proteinExistence type="predicted"/>
<dbReference type="InParanoid" id="A0A5C3PLJ4"/>
<feature type="compositionally biased region" description="Basic residues" evidence="1">
    <location>
        <begin position="120"/>
        <end position="129"/>
    </location>
</feature>
<evidence type="ECO:0000313" key="3">
    <source>
        <dbReference type="Proteomes" id="UP000308197"/>
    </source>
</evidence>
<gene>
    <name evidence="2" type="ORF">K466DRAFT_371765</name>
</gene>
<sequence length="143" mass="15286">MPTPRGFGRAAQDSLVSTTATLGAFADALCVLAAAAGRDRWLRDVGETSMTLKPHVAALPAGLQGPGADRRPARFRRDSDSESPWHLRPCPAHATSTLRPRLVAHTLHAVSSSCPIPKPGKTRVKRSGRLLKSDTPAHRPCQV</sequence>
<name>A0A5C3PLJ4_9APHY</name>
<evidence type="ECO:0000256" key="1">
    <source>
        <dbReference type="SAM" id="MobiDB-lite"/>
    </source>
</evidence>
<accession>A0A5C3PLJ4</accession>
<keyword evidence="3" id="KW-1185">Reference proteome</keyword>
<feature type="compositionally biased region" description="Basic and acidic residues" evidence="1">
    <location>
        <begin position="68"/>
        <end position="85"/>
    </location>
</feature>
<dbReference type="EMBL" id="ML211040">
    <property type="protein sequence ID" value="TFK90625.1"/>
    <property type="molecule type" value="Genomic_DNA"/>
</dbReference>
<dbReference type="AlphaFoldDB" id="A0A5C3PLJ4"/>
<evidence type="ECO:0000313" key="2">
    <source>
        <dbReference type="EMBL" id="TFK90625.1"/>
    </source>
</evidence>